<dbReference type="Pfam" id="PF02519">
    <property type="entry name" value="Auxin_inducible"/>
    <property type="match status" value="1"/>
</dbReference>
<dbReference type="PANTHER" id="PTHR31374">
    <property type="entry name" value="AUXIN-INDUCED PROTEIN-LIKE-RELATED"/>
    <property type="match status" value="1"/>
</dbReference>
<name>A0AAV7H0Q4_DENCH</name>
<dbReference type="AlphaFoldDB" id="A0AAV7H0Q4"/>
<proteinExistence type="inferred from homology"/>
<dbReference type="EMBL" id="JAGFBR010000009">
    <property type="protein sequence ID" value="KAH0461634.1"/>
    <property type="molecule type" value="Genomic_DNA"/>
</dbReference>
<dbReference type="InterPro" id="IPR003676">
    <property type="entry name" value="SAUR_fam"/>
</dbReference>
<evidence type="ECO:0000313" key="3">
    <source>
        <dbReference type="Proteomes" id="UP000775213"/>
    </source>
</evidence>
<sequence length="94" mass="11205">MRWWHALILRSSDDSNYPTQQGYAVVYVWSDWQRFEIMARYLDLPVIIGLLKKVEEEFGKAQPSSGLSLPCEPLFFWWVLQLLDQDESILRPWT</sequence>
<reference evidence="2 3" key="1">
    <citation type="journal article" date="2021" name="Hortic Res">
        <title>Chromosome-scale assembly of the Dendrobium chrysotoxum genome enhances the understanding of orchid evolution.</title>
        <authorList>
            <person name="Zhang Y."/>
            <person name="Zhang G.Q."/>
            <person name="Zhang D."/>
            <person name="Liu X.D."/>
            <person name="Xu X.Y."/>
            <person name="Sun W.H."/>
            <person name="Yu X."/>
            <person name="Zhu X."/>
            <person name="Wang Z.W."/>
            <person name="Zhao X."/>
            <person name="Zhong W.Y."/>
            <person name="Chen H."/>
            <person name="Yin W.L."/>
            <person name="Huang T."/>
            <person name="Niu S.C."/>
            <person name="Liu Z.J."/>
        </authorList>
    </citation>
    <scope>NUCLEOTIDE SEQUENCE [LARGE SCALE GENOMIC DNA]</scope>
    <source>
        <strain evidence="2">Lindl</strain>
    </source>
</reference>
<protein>
    <submittedName>
        <fullName evidence="2">Uncharacterized protein</fullName>
    </submittedName>
</protein>
<dbReference type="GO" id="GO:0009733">
    <property type="term" value="P:response to auxin"/>
    <property type="evidence" value="ECO:0007669"/>
    <property type="project" value="InterPro"/>
</dbReference>
<gene>
    <name evidence="2" type="ORF">IEQ34_009209</name>
</gene>
<comment type="caution">
    <text evidence="2">The sequence shown here is derived from an EMBL/GenBank/DDBJ whole genome shotgun (WGS) entry which is preliminary data.</text>
</comment>
<keyword evidence="3" id="KW-1185">Reference proteome</keyword>
<accession>A0AAV7H0Q4</accession>
<dbReference type="Proteomes" id="UP000775213">
    <property type="component" value="Unassembled WGS sequence"/>
</dbReference>
<evidence type="ECO:0000313" key="2">
    <source>
        <dbReference type="EMBL" id="KAH0461634.1"/>
    </source>
</evidence>
<dbReference type="PANTHER" id="PTHR31374:SF203">
    <property type="entry name" value="AUXIN-RESPONSIVE PROTEIN SAUR71-LIKE"/>
    <property type="match status" value="1"/>
</dbReference>
<evidence type="ECO:0000256" key="1">
    <source>
        <dbReference type="ARBA" id="ARBA00006974"/>
    </source>
</evidence>
<comment type="similarity">
    <text evidence="1">Belongs to the ARG7 family.</text>
</comment>
<organism evidence="2 3">
    <name type="scientific">Dendrobium chrysotoxum</name>
    <name type="common">Orchid</name>
    <dbReference type="NCBI Taxonomy" id="161865"/>
    <lineage>
        <taxon>Eukaryota</taxon>
        <taxon>Viridiplantae</taxon>
        <taxon>Streptophyta</taxon>
        <taxon>Embryophyta</taxon>
        <taxon>Tracheophyta</taxon>
        <taxon>Spermatophyta</taxon>
        <taxon>Magnoliopsida</taxon>
        <taxon>Liliopsida</taxon>
        <taxon>Asparagales</taxon>
        <taxon>Orchidaceae</taxon>
        <taxon>Epidendroideae</taxon>
        <taxon>Malaxideae</taxon>
        <taxon>Dendrobiinae</taxon>
        <taxon>Dendrobium</taxon>
    </lineage>
</organism>